<evidence type="ECO:0000256" key="4">
    <source>
        <dbReference type="ARBA" id="ARBA00023172"/>
    </source>
</evidence>
<dbReference type="RefSeq" id="WP_107683982.1">
    <property type="nucleotide sequence ID" value="NZ_PZKL01000037.1"/>
</dbReference>
<dbReference type="PROSITE" id="PS51898">
    <property type="entry name" value="TYR_RECOMBINASE"/>
    <property type="match status" value="1"/>
</dbReference>
<dbReference type="InterPro" id="IPR050090">
    <property type="entry name" value="Tyrosine_recombinase_XerCD"/>
</dbReference>
<keyword evidence="4" id="KW-0233">DNA recombination</keyword>
<dbReference type="Gene3D" id="1.10.443.10">
    <property type="entry name" value="Intergrase catalytic core"/>
    <property type="match status" value="1"/>
</dbReference>
<dbReference type="Proteomes" id="UP000241986">
    <property type="component" value="Unassembled WGS sequence"/>
</dbReference>
<dbReference type="PANTHER" id="PTHR30349:SF77">
    <property type="entry name" value="TYROSINE RECOMBINASE XERC"/>
    <property type="match status" value="1"/>
</dbReference>
<evidence type="ECO:0000259" key="5">
    <source>
        <dbReference type="PROSITE" id="PS51898"/>
    </source>
</evidence>
<gene>
    <name evidence="6" type="ORF">DAA48_16165</name>
</gene>
<evidence type="ECO:0000313" key="7">
    <source>
        <dbReference type="Proteomes" id="UP000241986"/>
    </source>
</evidence>
<dbReference type="SUPFAM" id="SSF56349">
    <property type="entry name" value="DNA breaking-rejoining enzymes"/>
    <property type="match status" value="1"/>
</dbReference>
<feature type="domain" description="Tyr recombinase" evidence="5">
    <location>
        <begin position="211"/>
        <end position="419"/>
    </location>
</feature>
<protein>
    <recommendedName>
        <fullName evidence="5">Tyr recombinase domain-containing protein</fullName>
    </recommendedName>
</protein>
<keyword evidence="2" id="KW-0229">DNA integration</keyword>
<evidence type="ECO:0000256" key="2">
    <source>
        <dbReference type="ARBA" id="ARBA00022908"/>
    </source>
</evidence>
<proteinExistence type="predicted"/>
<accession>A0A2T4MZU3</accession>
<dbReference type="InterPro" id="IPR010998">
    <property type="entry name" value="Integrase_recombinase_N"/>
</dbReference>
<dbReference type="PANTHER" id="PTHR30349">
    <property type="entry name" value="PHAGE INTEGRASE-RELATED"/>
    <property type="match status" value="1"/>
</dbReference>
<dbReference type="GO" id="GO:0015074">
    <property type="term" value="P:DNA integration"/>
    <property type="evidence" value="ECO:0007669"/>
    <property type="project" value="UniProtKB-KW"/>
</dbReference>
<evidence type="ECO:0000256" key="3">
    <source>
        <dbReference type="ARBA" id="ARBA00023125"/>
    </source>
</evidence>
<reference evidence="6 7" key="1">
    <citation type="submission" date="2018-03" db="EMBL/GenBank/DDBJ databases">
        <title>Aeromonas veronii whole genome sequencing and analysis.</title>
        <authorList>
            <person name="Xie H."/>
            <person name="Liu T."/>
            <person name="Wang K."/>
        </authorList>
    </citation>
    <scope>NUCLEOTIDE SEQUENCE [LARGE SCALE GENOMIC DNA]</scope>
    <source>
        <strain evidence="6 7">XH.VA.1</strain>
    </source>
</reference>
<sequence length="423" mass="48535">MNTSKTDAKETSPFPIFDSYSSIKDLNQRAPYPSDTPSIEQKIAQVCESVPGAEDDYKMSIQYLLLMGRKSEQTYNALRTEIERLLLWSWLIQKKSLAELKRADYEGFVDFFVVSPSDWVGSDRLHHFIDEPGSGGRKIPNPRWRPFRSIENSNERRRTIKRNPSASAFMKMFSSLTSFLDFLILEGYIEGNPIPAVKKNSPYLIKDVSIKRSHRLSELEWGFVLDTIEDAANKDARYERNLFAILLLKSCYLRISEIAERSEWAPLMSHIENQDGYWWILVYGKGSKLRSVSMSDALIPYLLRYRRSRGLPDDIPVGEKEPLIHKLKGQGGVSIRQATRIVEESFDIAVSKMKEDGFIKEAEQLKMATSHWLRHTGASMDVSSRPLKHLSDDLGHASLATTDRVYVQSDEMERAESGRKRKL</sequence>
<dbReference type="EMBL" id="PZKL01000037">
    <property type="protein sequence ID" value="PTH80098.1"/>
    <property type="molecule type" value="Genomic_DNA"/>
</dbReference>
<dbReference type="InterPro" id="IPR002104">
    <property type="entry name" value="Integrase_catalytic"/>
</dbReference>
<dbReference type="InterPro" id="IPR011010">
    <property type="entry name" value="DNA_brk_join_enz"/>
</dbReference>
<evidence type="ECO:0000313" key="6">
    <source>
        <dbReference type="EMBL" id="PTH80098.1"/>
    </source>
</evidence>
<comment type="caution">
    <text evidence="6">The sequence shown here is derived from an EMBL/GenBank/DDBJ whole genome shotgun (WGS) entry which is preliminary data.</text>
</comment>
<evidence type="ECO:0000256" key="1">
    <source>
        <dbReference type="ARBA" id="ARBA00004496"/>
    </source>
</evidence>
<comment type="subcellular location">
    <subcellularLocation>
        <location evidence="1">Cytoplasm</location>
    </subcellularLocation>
</comment>
<name>A0A2T4MZU3_AERVE</name>
<dbReference type="CDD" id="cd00397">
    <property type="entry name" value="DNA_BRE_C"/>
    <property type="match status" value="1"/>
</dbReference>
<dbReference type="GO" id="GO:0006310">
    <property type="term" value="P:DNA recombination"/>
    <property type="evidence" value="ECO:0007669"/>
    <property type="project" value="UniProtKB-KW"/>
</dbReference>
<dbReference type="Gene3D" id="1.10.150.130">
    <property type="match status" value="1"/>
</dbReference>
<dbReference type="GO" id="GO:0003677">
    <property type="term" value="F:DNA binding"/>
    <property type="evidence" value="ECO:0007669"/>
    <property type="project" value="UniProtKB-KW"/>
</dbReference>
<dbReference type="InterPro" id="IPR013762">
    <property type="entry name" value="Integrase-like_cat_sf"/>
</dbReference>
<dbReference type="Pfam" id="PF00589">
    <property type="entry name" value="Phage_integrase"/>
    <property type="match status" value="1"/>
</dbReference>
<dbReference type="AlphaFoldDB" id="A0A2T4MZU3"/>
<organism evidence="6 7">
    <name type="scientific">Aeromonas veronii</name>
    <dbReference type="NCBI Taxonomy" id="654"/>
    <lineage>
        <taxon>Bacteria</taxon>
        <taxon>Pseudomonadati</taxon>
        <taxon>Pseudomonadota</taxon>
        <taxon>Gammaproteobacteria</taxon>
        <taxon>Aeromonadales</taxon>
        <taxon>Aeromonadaceae</taxon>
        <taxon>Aeromonas</taxon>
    </lineage>
</organism>
<keyword evidence="3" id="KW-0238">DNA-binding</keyword>
<dbReference type="GO" id="GO:0005737">
    <property type="term" value="C:cytoplasm"/>
    <property type="evidence" value="ECO:0007669"/>
    <property type="project" value="UniProtKB-SubCell"/>
</dbReference>